<protein>
    <recommendedName>
        <fullName evidence="2">Flagellar hook-length control protein-like C-terminal domain-containing protein</fullName>
    </recommendedName>
</protein>
<proteinExistence type="predicted"/>
<evidence type="ECO:0000313" key="3">
    <source>
        <dbReference type="EMBL" id="PMR77711.1"/>
    </source>
</evidence>
<dbReference type="InterPro" id="IPR052563">
    <property type="entry name" value="FliK"/>
</dbReference>
<organism evidence="3 4">
    <name type="scientific">Billgrantia endophytica</name>
    <dbReference type="NCBI Taxonomy" id="2033802"/>
    <lineage>
        <taxon>Bacteria</taxon>
        <taxon>Pseudomonadati</taxon>
        <taxon>Pseudomonadota</taxon>
        <taxon>Gammaproteobacteria</taxon>
        <taxon>Oceanospirillales</taxon>
        <taxon>Halomonadaceae</taxon>
        <taxon>Billgrantia</taxon>
    </lineage>
</organism>
<feature type="region of interest" description="Disordered" evidence="1">
    <location>
        <begin position="404"/>
        <end position="439"/>
    </location>
</feature>
<dbReference type="Pfam" id="PF02120">
    <property type="entry name" value="Flg_hook"/>
    <property type="match status" value="1"/>
</dbReference>
<feature type="compositionally biased region" description="Low complexity" evidence="1">
    <location>
        <begin position="410"/>
        <end position="421"/>
    </location>
</feature>
<keyword evidence="4" id="KW-1185">Reference proteome</keyword>
<feature type="region of interest" description="Disordered" evidence="1">
    <location>
        <begin position="1"/>
        <end position="20"/>
    </location>
</feature>
<dbReference type="CDD" id="cd17470">
    <property type="entry name" value="T3SS_Flik_C"/>
    <property type="match status" value="1"/>
</dbReference>
<feature type="region of interest" description="Disordered" evidence="1">
    <location>
        <begin position="194"/>
        <end position="270"/>
    </location>
</feature>
<dbReference type="OrthoDB" id="1792985at2"/>
<accession>A0A2N7UBD9</accession>
<dbReference type="Proteomes" id="UP000235803">
    <property type="component" value="Unassembled WGS sequence"/>
</dbReference>
<dbReference type="InterPro" id="IPR038610">
    <property type="entry name" value="FliK-like_C_sf"/>
</dbReference>
<evidence type="ECO:0000256" key="1">
    <source>
        <dbReference type="SAM" id="MobiDB-lite"/>
    </source>
</evidence>
<dbReference type="PANTHER" id="PTHR37533">
    <property type="entry name" value="FLAGELLAR HOOK-LENGTH CONTROL PROTEIN"/>
    <property type="match status" value="1"/>
</dbReference>
<name>A0A2N7UBD9_9GAMM</name>
<dbReference type="PANTHER" id="PTHR37533:SF2">
    <property type="entry name" value="FLAGELLAR HOOK-LENGTH CONTROL PROTEIN"/>
    <property type="match status" value="1"/>
</dbReference>
<feature type="compositionally biased region" description="Polar residues" evidence="1">
    <location>
        <begin position="10"/>
        <end position="20"/>
    </location>
</feature>
<gene>
    <name evidence="3" type="ORF">C1H69_01655</name>
</gene>
<sequence>MPRSRGRMSGANNATVTTCQPDDYFGNATRVIRDSNREIAMDIQMILSALPGKPMGKAEPDNSTQGGHFALALANAGQSRGDHASDLAAQLADGATTGMPHTMAAQQALLQALAHHDAATEHGLASADSLPLDEIMERLALIESTHRFDPRQLPEKTPDVTEVPPEDSEAVILAALAANEGLRHAMDDPARPLEARSGAARSGDVPPPPAGLQDALRQGRPSPGHEAADTSQRQNAPIERDTRSANPPLRSIEFSRSADLPPASPLGGNELRVAMPETARAGLMPAESINPLAPQAGHQPGTSAAQPMPAQASLATQVQSQAWPGQLGQQLIQFARLGGEQRIEMQLHPAELGPLSITLKMTEQGAQAQFLSAHAQVRQVIEQAIPQLRDALAEQGITLGDTSVGEQRQQDAQAFAGQDGQRQGGPGLASDADDALSDMAEPGMADSAIGMTLDGRVNLYA</sequence>
<dbReference type="EMBL" id="PNRF01000005">
    <property type="protein sequence ID" value="PMR77711.1"/>
    <property type="molecule type" value="Genomic_DNA"/>
</dbReference>
<dbReference type="Gene3D" id="3.30.750.140">
    <property type="match status" value="1"/>
</dbReference>
<comment type="caution">
    <text evidence="3">The sequence shown here is derived from an EMBL/GenBank/DDBJ whole genome shotgun (WGS) entry which is preliminary data.</text>
</comment>
<dbReference type="AlphaFoldDB" id="A0A2N7UBD9"/>
<dbReference type="InterPro" id="IPR021136">
    <property type="entry name" value="Flagellar_hook_control-like_C"/>
</dbReference>
<evidence type="ECO:0000313" key="4">
    <source>
        <dbReference type="Proteomes" id="UP000235803"/>
    </source>
</evidence>
<evidence type="ECO:0000259" key="2">
    <source>
        <dbReference type="Pfam" id="PF02120"/>
    </source>
</evidence>
<feature type="domain" description="Flagellar hook-length control protein-like C-terminal" evidence="2">
    <location>
        <begin position="338"/>
        <end position="412"/>
    </location>
</feature>
<reference evidence="3 4" key="1">
    <citation type="submission" date="2018-01" db="EMBL/GenBank/DDBJ databases">
        <title>Halomonas endophytica sp. nov., isolated from storage liquid in the stems of Populus euphratica.</title>
        <authorList>
            <person name="Chen C."/>
        </authorList>
    </citation>
    <scope>NUCLEOTIDE SEQUENCE [LARGE SCALE GENOMIC DNA]</scope>
    <source>
        <strain evidence="3 4">MC28</strain>
    </source>
</reference>